<dbReference type="GO" id="GO:0006796">
    <property type="term" value="P:phosphate-containing compound metabolic process"/>
    <property type="evidence" value="ECO:0007669"/>
    <property type="project" value="UniProtKB-ARBA"/>
</dbReference>
<dbReference type="PANTHER" id="PTHR10584:SF166">
    <property type="entry name" value="RIBOKINASE"/>
    <property type="match status" value="1"/>
</dbReference>
<dbReference type="EMBL" id="JAKMXF010000340">
    <property type="protein sequence ID" value="KAI6647612.1"/>
    <property type="molecule type" value="Genomic_DNA"/>
</dbReference>
<evidence type="ECO:0000313" key="5">
    <source>
        <dbReference type="Proteomes" id="UP001165289"/>
    </source>
</evidence>
<evidence type="ECO:0000256" key="1">
    <source>
        <dbReference type="ARBA" id="ARBA00022679"/>
    </source>
</evidence>
<evidence type="ECO:0000256" key="2">
    <source>
        <dbReference type="ARBA" id="ARBA00022777"/>
    </source>
</evidence>
<sequence>MFVTYAKQLLTSIKFPQIRLLSTCQSHKNTPLCLGLGSNVVDYIYSVESLPKEGMKGYFTRNVSIPHAKKAGGVVLNHLAWAAQLGVPCGLLALQGNDEEGRFLRQFLNSINVRTDFIDISHQYNTGFSYIMVESSGERSIIMNLGSTAEMDESNVKRFIPSIQAEAGIVTCEISQVPLNGVLCVLDAARSSGCLTILDVDVSPSVAINEAKLGTKQEILEAISLADVVKPAGHVVNELLNLYSHNTISPNHNLSISLSHQLRNYTQCSLLAITNGSQPCILSTREFDVEVDTVRVERIVDTTGAGDAFLAGLIKWIYDNGLPSTENELISIGRLANQVASKCVQTVGGVPDI</sequence>
<keyword evidence="4" id="KW-0413">Isomerase</keyword>
<keyword evidence="2" id="KW-0418">Kinase</keyword>
<evidence type="ECO:0000259" key="3">
    <source>
        <dbReference type="Pfam" id="PF00294"/>
    </source>
</evidence>
<dbReference type="GO" id="GO:0016301">
    <property type="term" value="F:kinase activity"/>
    <property type="evidence" value="ECO:0007669"/>
    <property type="project" value="UniProtKB-KW"/>
</dbReference>
<reference evidence="4 5" key="1">
    <citation type="journal article" date="2023" name="BMC Biol.">
        <title>The compact genome of the sponge Oopsacas minuta (Hexactinellida) is lacking key metazoan core genes.</title>
        <authorList>
            <person name="Santini S."/>
            <person name="Schenkelaars Q."/>
            <person name="Jourda C."/>
            <person name="Duchesne M."/>
            <person name="Belahbib H."/>
            <person name="Rocher C."/>
            <person name="Selva M."/>
            <person name="Riesgo A."/>
            <person name="Vervoort M."/>
            <person name="Leys S.P."/>
            <person name="Kodjabachian L."/>
            <person name="Le Bivic A."/>
            <person name="Borchiellini C."/>
            <person name="Claverie J.M."/>
            <person name="Renard E."/>
        </authorList>
    </citation>
    <scope>NUCLEOTIDE SEQUENCE [LARGE SCALE GENOMIC DNA]</scope>
    <source>
        <strain evidence="4">SPO-2</strain>
    </source>
</reference>
<proteinExistence type="predicted"/>
<dbReference type="Proteomes" id="UP001165289">
    <property type="component" value="Unassembled WGS sequence"/>
</dbReference>
<dbReference type="InterPro" id="IPR011611">
    <property type="entry name" value="PfkB_dom"/>
</dbReference>
<dbReference type="InterPro" id="IPR029056">
    <property type="entry name" value="Ribokinase-like"/>
</dbReference>
<dbReference type="GO" id="GO:0016853">
    <property type="term" value="F:isomerase activity"/>
    <property type="evidence" value="ECO:0007669"/>
    <property type="project" value="UniProtKB-KW"/>
</dbReference>
<name>A0AAV7JFK1_9METZ</name>
<dbReference type="Gene3D" id="3.40.1190.20">
    <property type="match status" value="1"/>
</dbReference>
<protein>
    <submittedName>
        <fullName evidence="4">Arabinose 5-phosphate isomerase</fullName>
    </submittedName>
</protein>
<dbReference type="PANTHER" id="PTHR10584">
    <property type="entry name" value="SUGAR KINASE"/>
    <property type="match status" value="1"/>
</dbReference>
<dbReference type="AlphaFoldDB" id="A0AAV7JFK1"/>
<keyword evidence="5" id="KW-1185">Reference proteome</keyword>
<comment type="caution">
    <text evidence="4">The sequence shown here is derived from an EMBL/GenBank/DDBJ whole genome shotgun (WGS) entry which is preliminary data.</text>
</comment>
<dbReference type="InterPro" id="IPR002173">
    <property type="entry name" value="Carboh/pur_kinase_PfkB_CS"/>
</dbReference>
<keyword evidence="1" id="KW-0808">Transferase</keyword>
<feature type="domain" description="Carbohydrate kinase PfkB" evidence="3">
    <location>
        <begin position="69"/>
        <end position="349"/>
    </location>
</feature>
<evidence type="ECO:0000313" key="4">
    <source>
        <dbReference type="EMBL" id="KAI6647612.1"/>
    </source>
</evidence>
<gene>
    <name evidence="4" type="ORF">LOD99_8686</name>
</gene>
<dbReference type="Pfam" id="PF00294">
    <property type="entry name" value="PfkB"/>
    <property type="match status" value="1"/>
</dbReference>
<dbReference type="SUPFAM" id="SSF53613">
    <property type="entry name" value="Ribokinase-like"/>
    <property type="match status" value="1"/>
</dbReference>
<accession>A0AAV7JFK1</accession>
<organism evidence="4 5">
    <name type="scientific">Oopsacas minuta</name>
    <dbReference type="NCBI Taxonomy" id="111878"/>
    <lineage>
        <taxon>Eukaryota</taxon>
        <taxon>Metazoa</taxon>
        <taxon>Porifera</taxon>
        <taxon>Hexactinellida</taxon>
        <taxon>Hexasterophora</taxon>
        <taxon>Lyssacinosida</taxon>
        <taxon>Leucopsacidae</taxon>
        <taxon>Oopsacas</taxon>
    </lineage>
</organism>
<dbReference type="PROSITE" id="PS00584">
    <property type="entry name" value="PFKB_KINASES_2"/>
    <property type="match status" value="1"/>
</dbReference>